<evidence type="ECO:0000256" key="3">
    <source>
        <dbReference type="ARBA" id="ARBA00012841"/>
    </source>
</evidence>
<dbReference type="EC" id="6.1.1.12" evidence="3"/>
<dbReference type="SUPFAM" id="SSF55681">
    <property type="entry name" value="Class II aaRS and biotin synthetases"/>
    <property type="match status" value="1"/>
</dbReference>
<evidence type="ECO:0000259" key="14">
    <source>
        <dbReference type="PROSITE" id="PS50862"/>
    </source>
</evidence>
<evidence type="ECO:0000256" key="9">
    <source>
        <dbReference type="ARBA" id="ARBA00022917"/>
    </source>
</evidence>
<reference evidence="15" key="1">
    <citation type="submission" date="2022-07" db="EMBL/GenBank/DDBJ databases">
        <title>Phylogenomic reconstructions and comparative analyses of Kickxellomycotina fungi.</title>
        <authorList>
            <person name="Reynolds N.K."/>
            <person name="Stajich J.E."/>
            <person name="Barry K."/>
            <person name="Grigoriev I.V."/>
            <person name="Crous P."/>
            <person name="Smith M.E."/>
        </authorList>
    </citation>
    <scope>NUCLEOTIDE SEQUENCE</scope>
    <source>
        <strain evidence="15">NBRC 105413</strain>
    </source>
</reference>
<evidence type="ECO:0000256" key="6">
    <source>
        <dbReference type="ARBA" id="ARBA00022598"/>
    </source>
</evidence>
<feature type="region of interest" description="Disordered" evidence="13">
    <location>
        <begin position="24"/>
        <end position="64"/>
    </location>
</feature>
<comment type="similarity">
    <text evidence="2">Belongs to the class-II aminoacyl-tRNA synthetase family. Type 2 subfamily.</text>
</comment>
<dbReference type="InterPro" id="IPR004364">
    <property type="entry name" value="Aa-tRNA-synt_II"/>
</dbReference>
<dbReference type="GO" id="GO:0017101">
    <property type="term" value="C:aminoacyl-tRNA synthetase multienzyme complex"/>
    <property type="evidence" value="ECO:0007669"/>
    <property type="project" value="TreeGrafter"/>
</dbReference>
<dbReference type="Gene3D" id="2.40.50.140">
    <property type="entry name" value="Nucleic acid-binding proteins"/>
    <property type="match status" value="1"/>
</dbReference>
<dbReference type="AlphaFoldDB" id="A0A9W8CIZ6"/>
<dbReference type="InterPro" id="IPR012340">
    <property type="entry name" value="NA-bd_OB-fold"/>
</dbReference>
<keyword evidence="8" id="KW-0067">ATP-binding</keyword>
<organism evidence="15 16">
    <name type="scientific">Coemansia asiatica</name>
    <dbReference type="NCBI Taxonomy" id="1052880"/>
    <lineage>
        <taxon>Eukaryota</taxon>
        <taxon>Fungi</taxon>
        <taxon>Fungi incertae sedis</taxon>
        <taxon>Zoopagomycota</taxon>
        <taxon>Kickxellomycotina</taxon>
        <taxon>Kickxellomycetes</taxon>
        <taxon>Kickxellales</taxon>
        <taxon>Kickxellaceae</taxon>
        <taxon>Coemansia</taxon>
    </lineage>
</organism>
<dbReference type="GO" id="GO:0006422">
    <property type="term" value="P:aspartyl-tRNA aminoacylation"/>
    <property type="evidence" value="ECO:0007669"/>
    <property type="project" value="InterPro"/>
</dbReference>
<dbReference type="PANTHER" id="PTHR43450">
    <property type="entry name" value="ASPARTYL-TRNA SYNTHETASE"/>
    <property type="match status" value="1"/>
</dbReference>
<comment type="subcellular location">
    <subcellularLocation>
        <location evidence="1">Cytoplasm</location>
    </subcellularLocation>
</comment>
<evidence type="ECO:0000313" key="16">
    <source>
        <dbReference type="Proteomes" id="UP001145021"/>
    </source>
</evidence>
<keyword evidence="7" id="KW-0547">Nucleotide-binding</keyword>
<sequence>MSEQENKNTSVNEQVDQLAAKIEEVVLGPDGNPLSKKALKKLEKEREKEKKKQERPALEAAERAAREANEVDYAKDNYGMAKMNMSQEQTNTKWTEIKDLNAAMAGETVYIQARVQTSRPVSAKMCFLVLREGTATAQALLLTNKDSISKQMVKFANSIPSESIVSIVATVTQPGEPIKSCTVGDAELHVTKLFVTSEVKTMLPFSLEDASRSETDYEKDPTLNRVNLDTRLNNRVIDLRTITNNAIFKIQAAVCQLFREFLEKQSFTEIHSPKIIGAASEGGANVFRVTYFKDSAFLAQSPQLYKQACIAADFGKVYEIAPVFRAEDSNTHRHLTEYIGLDLECVFREHYHEVMYMIGDMFIYIFKNLEERWAHELEIVRKQYPSEKIKFDEKPLRLEYKDAVALLRKHGEEIGDYDDFSTPQEKLLGKLVKQEYDTDFYMLDKFPLGVRPFYTMPDPENPMYSNSYDFFLRGEEIMSGAQRVHNADFLRERIVSMGIDPDSLKDYIKAFEYGCPPHAGGGVGLERVVMFYLGVGNIRRVSLFPRDPKRLEP</sequence>
<evidence type="ECO:0000256" key="7">
    <source>
        <dbReference type="ARBA" id="ARBA00022741"/>
    </source>
</evidence>
<comment type="catalytic activity">
    <reaction evidence="12">
        <text>tRNA(Asp) + L-aspartate + ATP = L-aspartyl-tRNA(Asp) + AMP + diphosphate</text>
        <dbReference type="Rhea" id="RHEA:19649"/>
        <dbReference type="Rhea" id="RHEA-COMP:9660"/>
        <dbReference type="Rhea" id="RHEA-COMP:9678"/>
        <dbReference type="ChEBI" id="CHEBI:29991"/>
        <dbReference type="ChEBI" id="CHEBI:30616"/>
        <dbReference type="ChEBI" id="CHEBI:33019"/>
        <dbReference type="ChEBI" id="CHEBI:78442"/>
        <dbReference type="ChEBI" id="CHEBI:78516"/>
        <dbReference type="ChEBI" id="CHEBI:456215"/>
        <dbReference type="EC" id="6.1.1.12"/>
    </reaction>
</comment>
<keyword evidence="5" id="KW-0963">Cytoplasm</keyword>
<accession>A0A9W8CIZ6</accession>
<evidence type="ECO:0000256" key="2">
    <source>
        <dbReference type="ARBA" id="ARBA00005312"/>
    </source>
</evidence>
<dbReference type="GO" id="GO:0004815">
    <property type="term" value="F:aspartate-tRNA ligase activity"/>
    <property type="evidence" value="ECO:0007669"/>
    <property type="project" value="UniProtKB-EC"/>
</dbReference>
<evidence type="ECO:0000256" key="5">
    <source>
        <dbReference type="ARBA" id="ARBA00022490"/>
    </source>
</evidence>
<feature type="domain" description="Aminoacyl-transfer RNA synthetases class-II family profile" evidence="14">
    <location>
        <begin position="248"/>
        <end position="545"/>
    </location>
</feature>
<dbReference type="GO" id="GO:0005829">
    <property type="term" value="C:cytosol"/>
    <property type="evidence" value="ECO:0007669"/>
    <property type="project" value="TreeGrafter"/>
</dbReference>
<protein>
    <recommendedName>
        <fullName evidence="4">Aspartate--tRNA ligase, cytoplasmic</fullName>
        <ecNumber evidence="3">6.1.1.12</ecNumber>
    </recommendedName>
    <alternativeName>
        <fullName evidence="11">Aspartyl-tRNA synthetase</fullName>
    </alternativeName>
</protein>
<keyword evidence="10" id="KW-0030">Aminoacyl-tRNA synthetase</keyword>
<dbReference type="FunFam" id="3.30.930.10:FF:000013">
    <property type="entry name" value="Aspartate--tRNA ligase, cytoplasmic"/>
    <property type="match status" value="1"/>
</dbReference>
<gene>
    <name evidence="15" type="primary">DPS1</name>
    <name evidence="15" type="ORF">LPJ64_002560</name>
</gene>
<dbReference type="PANTHER" id="PTHR43450:SF1">
    <property type="entry name" value="ASPARTATE--TRNA LIGASE, CYTOPLASMIC"/>
    <property type="match status" value="1"/>
</dbReference>
<dbReference type="Proteomes" id="UP001145021">
    <property type="component" value="Unassembled WGS sequence"/>
</dbReference>
<dbReference type="NCBIfam" id="NF003483">
    <property type="entry name" value="PRK05159.1"/>
    <property type="match status" value="1"/>
</dbReference>
<evidence type="ECO:0000313" key="15">
    <source>
        <dbReference type="EMBL" id="KAJ1645899.1"/>
    </source>
</evidence>
<keyword evidence="6 15" id="KW-0436">Ligase</keyword>
<evidence type="ECO:0000256" key="1">
    <source>
        <dbReference type="ARBA" id="ARBA00004496"/>
    </source>
</evidence>
<dbReference type="Gene3D" id="3.30.930.10">
    <property type="entry name" value="Bira Bifunctional Protein, Domain 2"/>
    <property type="match status" value="1"/>
</dbReference>
<dbReference type="GO" id="GO:0005524">
    <property type="term" value="F:ATP binding"/>
    <property type="evidence" value="ECO:0007669"/>
    <property type="project" value="UniProtKB-KW"/>
</dbReference>
<dbReference type="HAMAP" id="MF_02075">
    <property type="entry name" value="Asp_tRNA_synth_type2"/>
    <property type="match status" value="1"/>
</dbReference>
<comment type="caution">
    <text evidence="15">The sequence shown here is derived from an EMBL/GenBank/DDBJ whole genome shotgun (WGS) entry which is preliminary data.</text>
</comment>
<dbReference type="InterPro" id="IPR002312">
    <property type="entry name" value="Asp/Asn-tRNA-synth_IIb"/>
</dbReference>
<dbReference type="CDD" id="cd04320">
    <property type="entry name" value="AspRS_cyto_N"/>
    <property type="match status" value="1"/>
</dbReference>
<dbReference type="NCBIfam" id="TIGR00458">
    <property type="entry name" value="aspS_nondisc"/>
    <property type="match status" value="1"/>
</dbReference>
<evidence type="ECO:0000256" key="4">
    <source>
        <dbReference type="ARBA" id="ARBA00018853"/>
    </source>
</evidence>
<dbReference type="GO" id="GO:0003723">
    <property type="term" value="F:RNA binding"/>
    <property type="evidence" value="ECO:0007669"/>
    <property type="project" value="TreeGrafter"/>
</dbReference>
<name>A0A9W8CIZ6_9FUNG</name>
<dbReference type="InterPro" id="IPR004523">
    <property type="entry name" value="Asp-tRNA_synthase_2"/>
</dbReference>
<dbReference type="InterPro" id="IPR006195">
    <property type="entry name" value="aa-tRNA-synth_II"/>
</dbReference>
<dbReference type="PROSITE" id="PS50862">
    <property type="entry name" value="AA_TRNA_LIGASE_II"/>
    <property type="match status" value="1"/>
</dbReference>
<evidence type="ECO:0000256" key="13">
    <source>
        <dbReference type="SAM" id="MobiDB-lite"/>
    </source>
</evidence>
<keyword evidence="16" id="KW-1185">Reference proteome</keyword>
<dbReference type="PRINTS" id="PR01042">
    <property type="entry name" value="TRNASYNTHASP"/>
</dbReference>
<evidence type="ECO:0000256" key="10">
    <source>
        <dbReference type="ARBA" id="ARBA00023146"/>
    </source>
</evidence>
<feature type="compositionally biased region" description="Basic and acidic residues" evidence="13">
    <location>
        <begin position="40"/>
        <end position="64"/>
    </location>
</feature>
<evidence type="ECO:0000256" key="8">
    <source>
        <dbReference type="ARBA" id="ARBA00022840"/>
    </source>
</evidence>
<proteinExistence type="inferred from homology"/>
<dbReference type="FunFam" id="2.40.50.140:FF:000132">
    <property type="entry name" value="Aspartyl-tRNA synthetase, cytoplasmic"/>
    <property type="match status" value="1"/>
</dbReference>
<evidence type="ECO:0000256" key="11">
    <source>
        <dbReference type="ARBA" id="ARBA00033155"/>
    </source>
</evidence>
<dbReference type="SUPFAM" id="SSF50249">
    <property type="entry name" value="Nucleic acid-binding proteins"/>
    <property type="match status" value="1"/>
</dbReference>
<evidence type="ECO:0000256" key="12">
    <source>
        <dbReference type="ARBA" id="ARBA00047904"/>
    </source>
</evidence>
<dbReference type="EMBL" id="JANBOH010000084">
    <property type="protein sequence ID" value="KAJ1645899.1"/>
    <property type="molecule type" value="Genomic_DNA"/>
</dbReference>
<dbReference type="InterPro" id="IPR045864">
    <property type="entry name" value="aa-tRNA-synth_II/BPL/LPL"/>
</dbReference>
<dbReference type="Pfam" id="PF00152">
    <property type="entry name" value="tRNA-synt_2"/>
    <property type="match status" value="1"/>
</dbReference>
<keyword evidence="9" id="KW-0648">Protein biosynthesis</keyword>
<dbReference type="CDD" id="cd00776">
    <property type="entry name" value="AsxRS_core"/>
    <property type="match status" value="1"/>
</dbReference>